<protein>
    <recommendedName>
        <fullName evidence="5">Leucine-rich repeat-containing N-terminal plant-type domain-containing protein</fullName>
    </recommendedName>
</protein>
<sequence length="396" mass="43671">MHHLANNLLFGICFGNFSVDIMEQIATTMGATHWKFNGELCQIEAVRVTTDLPSWSETDVVCNCSIGNDTACHIVAITLKGINLPGVLPPELVKLPYIQKVDFAYNYLSGSIPTEWASTQLNSISVLVNRLSGEIPKELGNITSLTYMYQSLTRNLEGNRFSGIIPDELGKLINLKALILSSNQLEGELPVSLSGLVNLADFRISDNNLIGPIPDFIEKWKQLTKLELHATGLEGPIPSSISLLNMLTDLRISDIKGPVHEFPPLINMTDLERLVLRNCNLSGVIPVYIWKLKTIQTLDVSFNKLIGTIPDDISARSMLKFVFLSGNMLSGDIPASILNNGINVDLSYNNFTWQGPQQPACRQNTSVNPSVCFSFMFLVTMYLMVLIIGPLTGIIT</sequence>
<dbReference type="FunFam" id="3.80.10.10:FF:000433">
    <property type="entry name" value="Putative LRR receptor-like serine/threonine-protein kinase isoform A"/>
    <property type="match status" value="1"/>
</dbReference>
<dbReference type="FunFam" id="3.80.10.10:FF:000452">
    <property type="entry name" value="Probable LRR receptor-like serine/threonine-protein kinase RFK1"/>
    <property type="match status" value="1"/>
</dbReference>
<dbReference type="EnsemblPlants" id="Solyc02g071875.1.1">
    <property type="protein sequence ID" value="Solyc02g071875.1.1"/>
    <property type="gene ID" value="Solyc02g071875.1"/>
</dbReference>
<dbReference type="Proteomes" id="UP000004994">
    <property type="component" value="Chromosome 2"/>
</dbReference>
<evidence type="ECO:0008006" key="5">
    <source>
        <dbReference type="Google" id="ProtNLM"/>
    </source>
</evidence>
<dbReference type="GO" id="GO:0016020">
    <property type="term" value="C:membrane"/>
    <property type="evidence" value="ECO:0007669"/>
    <property type="project" value="UniProtKB-SubCell"/>
</dbReference>
<keyword evidence="2" id="KW-0812">Transmembrane</keyword>
<dbReference type="InParanoid" id="A0A3Q7F4K6"/>
<keyword evidence="2" id="KW-1133">Transmembrane helix</keyword>
<name>A0A3Q7F4K6_SOLLC</name>
<dbReference type="OMA" id="CHVVEMR"/>
<comment type="subcellular location">
    <subcellularLocation>
        <location evidence="1">Membrane</location>
        <topology evidence="1">Single-pass type I membrane protein</topology>
    </subcellularLocation>
</comment>
<dbReference type="PANTHER" id="PTHR48006:SF72">
    <property type="entry name" value="LRR RECEPTOR-LIKE SERINE_THREONINE-PROTEIN KINASE RFK1-RELATED"/>
    <property type="match status" value="1"/>
</dbReference>
<evidence type="ECO:0000313" key="4">
    <source>
        <dbReference type="Proteomes" id="UP000004994"/>
    </source>
</evidence>
<organism evidence="3">
    <name type="scientific">Solanum lycopersicum</name>
    <name type="common">Tomato</name>
    <name type="synonym">Lycopersicon esculentum</name>
    <dbReference type="NCBI Taxonomy" id="4081"/>
    <lineage>
        <taxon>Eukaryota</taxon>
        <taxon>Viridiplantae</taxon>
        <taxon>Streptophyta</taxon>
        <taxon>Embryophyta</taxon>
        <taxon>Tracheophyta</taxon>
        <taxon>Spermatophyta</taxon>
        <taxon>Magnoliopsida</taxon>
        <taxon>eudicotyledons</taxon>
        <taxon>Gunneridae</taxon>
        <taxon>Pentapetalae</taxon>
        <taxon>asterids</taxon>
        <taxon>lamiids</taxon>
        <taxon>Solanales</taxon>
        <taxon>Solanaceae</taxon>
        <taxon>Solanoideae</taxon>
        <taxon>Solaneae</taxon>
        <taxon>Solanum</taxon>
        <taxon>Solanum subgen. Lycopersicon</taxon>
    </lineage>
</organism>
<dbReference type="InterPro" id="IPR032675">
    <property type="entry name" value="LRR_dom_sf"/>
</dbReference>
<dbReference type="Gene3D" id="3.80.10.10">
    <property type="entry name" value="Ribonuclease Inhibitor"/>
    <property type="match status" value="3"/>
</dbReference>
<dbReference type="Pfam" id="PF00560">
    <property type="entry name" value="LRR_1"/>
    <property type="match status" value="4"/>
</dbReference>
<dbReference type="AlphaFoldDB" id="A0A3Q7F4K6"/>
<keyword evidence="2" id="KW-0472">Membrane</keyword>
<dbReference type="InterPro" id="IPR001611">
    <property type="entry name" value="Leu-rich_rpt"/>
</dbReference>
<evidence type="ECO:0000313" key="3">
    <source>
        <dbReference type="EnsemblPlants" id="Solyc02g071875.1.1"/>
    </source>
</evidence>
<dbReference type="PANTHER" id="PTHR48006">
    <property type="entry name" value="LEUCINE-RICH REPEAT-CONTAINING PROTEIN DDB_G0281931-RELATED"/>
    <property type="match status" value="1"/>
</dbReference>
<accession>A0A3Q7F4K6</accession>
<feature type="transmembrane region" description="Helical" evidence="2">
    <location>
        <begin position="373"/>
        <end position="395"/>
    </location>
</feature>
<proteinExistence type="predicted"/>
<dbReference type="InterPro" id="IPR051824">
    <property type="entry name" value="LRR_Rcpt-Like_S/T_Kinase"/>
</dbReference>
<keyword evidence="4" id="KW-1185">Reference proteome</keyword>
<reference evidence="3" key="2">
    <citation type="submission" date="2019-01" db="UniProtKB">
        <authorList>
            <consortium name="EnsemblPlants"/>
        </authorList>
    </citation>
    <scope>IDENTIFICATION</scope>
    <source>
        <strain evidence="3">cv. Heinz 1706</strain>
    </source>
</reference>
<dbReference type="STRING" id="4081.A0A3Q7F4K6"/>
<reference evidence="3" key="1">
    <citation type="journal article" date="2012" name="Nature">
        <title>The tomato genome sequence provides insights into fleshy fruit evolution.</title>
        <authorList>
            <consortium name="Tomato Genome Consortium"/>
        </authorList>
    </citation>
    <scope>NUCLEOTIDE SEQUENCE [LARGE SCALE GENOMIC DNA]</scope>
    <source>
        <strain evidence="3">cv. Heinz 1706</strain>
    </source>
</reference>
<dbReference type="SUPFAM" id="SSF52058">
    <property type="entry name" value="L domain-like"/>
    <property type="match status" value="1"/>
</dbReference>
<evidence type="ECO:0000256" key="2">
    <source>
        <dbReference type="SAM" id="Phobius"/>
    </source>
</evidence>
<dbReference type="Gramene" id="Solyc02g071875.1.1">
    <property type="protein sequence ID" value="Solyc02g071875.1.1"/>
    <property type="gene ID" value="Solyc02g071875.1"/>
</dbReference>
<evidence type="ECO:0000256" key="1">
    <source>
        <dbReference type="ARBA" id="ARBA00004479"/>
    </source>
</evidence>